<reference evidence="2" key="3">
    <citation type="submission" date="2025-09" db="UniProtKB">
        <authorList>
            <consortium name="Ensembl"/>
        </authorList>
    </citation>
    <scope>IDENTIFICATION</scope>
</reference>
<protein>
    <recommendedName>
        <fullName evidence="1">Pyrin domain-containing protein</fullName>
    </recommendedName>
</protein>
<proteinExistence type="predicted"/>
<evidence type="ECO:0000313" key="3">
    <source>
        <dbReference type="Proteomes" id="UP000314982"/>
    </source>
</evidence>
<dbReference type="STRING" id="62062.ENSHHUP00000050588"/>
<evidence type="ECO:0000259" key="1">
    <source>
        <dbReference type="Pfam" id="PF02758"/>
    </source>
</evidence>
<dbReference type="Proteomes" id="UP000314982">
    <property type="component" value="Unassembled WGS sequence"/>
</dbReference>
<dbReference type="SUPFAM" id="SSF47986">
    <property type="entry name" value="DEATH domain"/>
    <property type="match status" value="1"/>
</dbReference>
<accession>A0A4W5NKV8</accession>
<name>A0A4W5NKV8_9TELE</name>
<dbReference type="Ensembl" id="ENSHHUT00000052389.1">
    <property type="protein sequence ID" value="ENSHHUP00000050588.1"/>
    <property type="gene ID" value="ENSHHUG00000030514.1"/>
</dbReference>
<dbReference type="AlphaFoldDB" id="A0A4W5NKV8"/>
<dbReference type="GeneTree" id="ENSGT01140000282768"/>
<keyword evidence="3" id="KW-1185">Reference proteome</keyword>
<feature type="domain" description="Pyrin" evidence="1">
    <location>
        <begin position="8"/>
        <end position="61"/>
    </location>
</feature>
<dbReference type="InterPro" id="IPR011029">
    <property type="entry name" value="DEATH-like_dom_sf"/>
</dbReference>
<sequence>MGSDSNFSCLLDGFSSIPKSWLENKDRTDTVDKMEQTYNLDGAVTIALEILTKTNQNSLAKKFKNNTLGYVITFKVRVRTHN</sequence>
<evidence type="ECO:0000313" key="2">
    <source>
        <dbReference type="Ensembl" id="ENSHHUP00000050588.1"/>
    </source>
</evidence>
<reference evidence="3" key="1">
    <citation type="submission" date="2018-06" db="EMBL/GenBank/DDBJ databases">
        <title>Genome assembly of Danube salmon.</title>
        <authorList>
            <person name="Macqueen D.J."/>
            <person name="Gundappa M.K."/>
        </authorList>
    </citation>
    <scope>NUCLEOTIDE SEQUENCE [LARGE SCALE GENOMIC DNA]</scope>
</reference>
<dbReference type="Pfam" id="PF02758">
    <property type="entry name" value="PYRIN"/>
    <property type="match status" value="1"/>
</dbReference>
<organism evidence="2 3">
    <name type="scientific">Hucho hucho</name>
    <name type="common">huchen</name>
    <dbReference type="NCBI Taxonomy" id="62062"/>
    <lineage>
        <taxon>Eukaryota</taxon>
        <taxon>Metazoa</taxon>
        <taxon>Chordata</taxon>
        <taxon>Craniata</taxon>
        <taxon>Vertebrata</taxon>
        <taxon>Euteleostomi</taxon>
        <taxon>Actinopterygii</taxon>
        <taxon>Neopterygii</taxon>
        <taxon>Teleostei</taxon>
        <taxon>Protacanthopterygii</taxon>
        <taxon>Salmoniformes</taxon>
        <taxon>Salmonidae</taxon>
        <taxon>Salmoninae</taxon>
        <taxon>Hucho</taxon>
    </lineage>
</organism>
<dbReference type="Gene3D" id="1.10.533.10">
    <property type="entry name" value="Death Domain, Fas"/>
    <property type="match status" value="1"/>
</dbReference>
<reference evidence="2" key="2">
    <citation type="submission" date="2025-08" db="UniProtKB">
        <authorList>
            <consortium name="Ensembl"/>
        </authorList>
    </citation>
    <scope>IDENTIFICATION</scope>
</reference>
<dbReference type="InterPro" id="IPR004020">
    <property type="entry name" value="DAPIN"/>
</dbReference>